<dbReference type="InterPro" id="IPR001357">
    <property type="entry name" value="BRCT_dom"/>
</dbReference>
<dbReference type="SUPFAM" id="SSF52113">
    <property type="entry name" value="BRCT domain"/>
    <property type="match status" value="1"/>
</dbReference>
<evidence type="ECO:0000259" key="2">
    <source>
        <dbReference type="PROSITE" id="PS50172"/>
    </source>
</evidence>
<sequence>MDKYVTITKKRSAAGDGGKDAKRKRPMTAKEHMMHIATTPSTRGHDIWVSAATGHQISEQGGRSVSYNAARVAKLKCQFRPAGADVPADQKAVAARYAAQQEGPVIAPDLEATVAVSRDSGHIALFDAQHSTHSVTYPTRVAFQASTSPTKGCFRGCVFYLDGYLGPTTSDWCLKREIAAQGGEVSVSLAKKQITHVVLSQCGALAHSKIVKEGKLKRRTVQYVTVDWIHACLAAGKRVPEWSYSVEKLQSGTRPVAELWQKKDEAQLHLDAEEGERLDALDR</sequence>
<accession>A0A1Y2EYE3</accession>
<evidence type="ECO:0000256" key="1">
    <source>
        <dbReference type="SAM" id="MobiDB-lite"/>
    </source>
</evidence>
<proteinExistence type="predicted"/>
<comment type="caution">
    <text evidence="3">The sequence shown here is derived from an EMBL/GenBank/DDBJ whole genome shotgun (WGS) entry which is preliminary data.</text>
</comment>
<evidence type="ECO:0000313" key="3">
    <source>
        <dbReference type="EMBL" id="ORY76608.1"/>
    </source>
</evidence>
<dbReference type="EMBL" id="MCFI01000022">
    <property type="protein sequence ID" value="ORY76608.1"/>
    <property type="molecule type" value="Genomic_DNA"/>
</dbReference>
<dbReference type="PROSITE" id="PS50172">
    <property type="entry name" value="BRCT"/>
    <property type="match status" value="1"/>
</dbReference>
<organism evidence="3 4">
    <name type="scientific">Protomyces lactucae-debilis</name>
    <dbReference type="NCBI Taxonomy" id="2754530"/>
    <lineage>
        <taxon>Eukaryota</taxon>
        <taxon>Fungi</taxon>
        <taxon>Dikarya</taxon>
        <taxon>Ascomycota</taxon>
        <taxon>Taphrinomycotina</taxon>
        <taxon>Taphrinomycetes</taxon>
        <taxon>Taphrinales</taxon>
        <taxon>Protomycetaceae</taxon>
        <taxon>Protomyces</taxon>
    </lineage>
</organism>
<dbReference type="SMART" id="SM00292">
    <property type="entry name" value="BRCT"/>
    <property type="match status" value="1"/>
</dbReference>
<dbReference type="STRING" id="56484.A0A1Y2EYE3"/>
<dbReference type="Gene3D" id="3.40.50.10190">
    <property type="entry name" value="BRCT domain"/>
    <property type="match status" value="1"/>
</dbReference>
<dbReference type="GeneID" id="63788185"/>
<keyword evidence="4" id="KW-1185">Reference proteome</keyword>
<reference evidence="3 4" key="1">
    <citation type="submission" date="2016-07" db="EMBL/GenBank/DDBJ databases">
        <title>Pervasive Adenine N6-methylation of Active Genes in Fungi.</title>
        <authorList>
            <consortium name="DOE Joint Genome Institute"/>
            <person name="Mondo S.J."/>
            <person name="Dannebaum R.O."/>
            <person name="Kuo R.C."/>
            <person name="Labutti K."/>
            <person name="Haridas S."/>
            <person name="Kuo A."/>
            <person name="Salamov A."/>
            <person name="Ahrendt S.R."/>
            <person name="Lipzen A."/>
            <person name="Sullivan W."/>
            <person name="Andreopoulos W.B."/>
            <person name="Clum A."/>
            <person name="Lindquist E."/>
            <person name="Daum C."/>
            <person name="Ramamoorthy G.K."/>
            <person name="Gryganskyi A."/>
            <person name="Culley D."/>
            <person name="Magnuson J.K."/>
            <person name="James T.Y."/>
            <person name="O'Malley M.A."/>
            <person name="Stajich J.E."/>
            <person name="Spatafora J.W."/>
            <person name="Visel A."/>
            <person name="Grigoriev I.V."/>
        </authorList>
    </citation>
    <scope>NUCLEOTIDE SEQUENCE [LARGE SCALE GENOMIC DNA]</scope>
    <source>
        <strain evidence="3 4">12-1054</strain>
    </source>
</reference>
<name>A0A1Y2EYE3_PROLT</name>
<protein>
    <recommendedName>
        <fullName evidence="2">BRCT domain-containing protein</fullName>
    </recommendedName>
</protein>
<dbReference type="Pfam" id="PF00533">
    <property type="entry name" value="BRCT"/>
    <property type="match status" value="1"/>
</dbReference>
<dbReference type="InterPro" id="IPR036420">
    <property type="entry name" value="BRCT_dom_sf"/>
</dbReference>
<dbReference type="OrthoDB" id="427711at2759"/>
<feature type="region of interest" description="Disordered" evidence="1">
    <location>
        <begin position="1"/>
        <end position="28"/>
    </location>
</feature>
<dbReference type="AlphaFoldDB" id="A0A1Y2EYE3"/>
<evidence type="ECO:0000313" key="4">
    <source>
        <dbReference type="Proteomes" id="UP000193685"/>
    </source>
</evidence>
<gene>
    <name evidence="3" type="ORF">BCR37DRAFT_395161</name>
</gene>
<feature type="domain" description="BRCT" evidence="2">
    <location>
        <begin position="149"/>
        <end position="246"/>
    </location>
</feature>
<dbReference type="Proteomes" id="UP000193685">
    <property type="component" value="Unassembled WGS sequence"/>
</dbReference>
<dbReference type="RefSeq" id="XP_040722688.1">
    <property type="nucleotide sequence ID" value="XM_040871586.1"/>
</dbReference>